<dbReference type="AlphaFoldDB" id="A0A9D1ER68"/>
<proteinExistence type="predicted"/>
<evidence type="ECO:0000313" key="2">
    <source>
        <dbReference type="Proteomes" id="UP000823935"/>
    </source>
</evidence>
<reference evidence="1" key="1">
    <citation type="submission" date="2020-10" db="EMBL/GenBank/DDBJ databases">
        <authorList>
            <person name="Gilroy R."/>
        </authorList>
    </citation>
    <scope>NUCLEOTIDE SEQUENCE</scope>
    <source>
        <strain evidence="1">CHK190-19873</strain>
    </source>
</reference>
<organism evidence="1 2">
    <name type="scientific">Candidatus Limivivens intestinipullorum</name>
    <dbReference type="NCBI Taxonomy" id="2840858"/>
    <lineage>
        <taxon>Bacteria</taxon>
        <taxon>Bacillati</taxon>
        <taxon>Bacillota</taxon>
        <taxon>Clostridia</taxon>
        <taxon>Lachnospirales</taxon>
        <taxon>Lachnospiraceae</taxon>
        <taxon>Lachnospiraceae incertae sedis</taxon>
        <taxon>Candidatus Limivivens</taxon>
    </lineage>
</organism>
<name>A0A9D1ER68_9FIRM</name>
<evidence type="ECO:0000313" key="1">
    <source>
        <dbReference type="EMBL" id="HIS30465.1"/>
    </source>
</evidence>
<comment type="caution">
    <text evidence="1">The sequence shown here is derived from an EMBL/GenBank/DDBJ whole genome shotgun (WGS) entry which is preliminary data.</text>
</comment>
<sequence>MNCRRFLRNTAKEVKTIKRPAYFLWKSDFPTEAEFDCAKNFLGNLGFRVSAYLDGPKETNIHQGLKALLKNHRKQSAS</sequence>
<gene>
    <name evidence="1" type="ORF">IAB44_02805</name>
</gene>
<dbReference type="Proteomes" id="UP000823935">
    <property type="component" value="Unassembled WGS sequence"/>
</dbReference>
<dbReference type="EMBL" id="DVIQ01000018">
    <property type="protein sequence ID" value="HIS30465.1"/>
    <property type="molecule type" value="Genomic_DNA"/>
</dbReference>
<protein>
    <submittedName>
        <fullName evidence="1">Uncharacterized protein</fullName>
    </submittedName>
</protein>
<accession>A0A9D1ER68</accession>
<reference evidence="1" key="2">
    <citation type="journal article" date="2021" name="PeerJ">
        <title>Extensive microbial diversity within the chicken gut microbiome revealed by metagenomics and culture.</title>
        <authorList>
            <person name="Gilroy R."/>
            <person name="Ravi A."/>
            <person name="Getino M."/>
            <person name="Pursley I."/>
            <person name="Horton D.L."/>
            <person name="Alikhan N.F."/>
            <person name="Baker D."/>
            <person name="Gharbi K."/>
            <person name="Hall N."/>
            <person name="Watson M."/>
            <person name="Adriaenssens E.M."/>
            <person name="Foster-Nyarko E."/>
            <person name="Jarju S."/>
            <person name="Secka A."/>
            <person name="Antonio M."/>
            <person name="Oren A."/>
            <person name="Chaudhuri R.R."/>
            <person name="La Ragione R."/>
            <person name="Hildebrand F."/>
            <person name="Pallen M.J."/>
        </authorList>
    </citation>
    <scope>NUCLEOTIDE SEQUENCE</scope>
    <source>
        <strain evidence="1">CHK190-19873</strain>
    </source>
</reference>